<dbReference type="InterPro" id="IPR019734">
    <property type="entry name" value="TPR_rpt"/>
</dbReference>
<feature type="domain" description="RNA-polymerase II-associated protein 3-like C-terminal" evidence="3">
    <location>
        <begin position="518"/>
        <end position="607"/>
    </location>
</feature>
<dbReference type="EMBL" id="CM026423">
    <property type="protein sequence ID" value="KAG0581825.1"/>
    <property type="molecule type" value="Genomic_DNA"/>
</dbReference>
<evidence type="ECO:0000256" key="1">
    <source>
        <dbReference type="PROSITE-ProRule" id="PRU00339"/>
    </source>
</evidence>
<evidence type="ECO:0000256" key="2">
    <source>
        <dbReference type="SAM" id="MobiDB-lite"/>
    </source>
</evidence>
<accession>A0A8T0IFQ3</accession>
<sequence>MSIEVQRQIKENSTELQDFLHDLTAWEHTVKEKEKKLVGSANKTIPSVRGQKQSSLDKEDGVSNDAEKNVSKKAAAAHTYDYFRDKWDKFDVDAALAEVDEEPQKPSPKKVARTSKTKAPAAKVKVEEKPPNSTASLPASNTYGATRGSSSGSLASFEKLTSSYGLEDGPVPDAMSEKDLGNEYFKEGKYVKAIECYSRSIALQPTAVAFANRAMALLKIRRYADAEVDCTEAIALDDRYTKAYSRRGTARKELQKYFMAVEDFEFALRLEPENKELKKQYNEAREIYEKFASKTKPVQKKVPVLVEELSDSSRGMHKNTAQPSPKISPRTSSKSLERSDLTSPKVNPSNKTPDNSSASAARKLDERKSASPVSSTKTRVASSSLEGSSLKTRNVPVDRSDTGISASDLEKPSSHVSSRPSSATKAPVTATEPATSKLASSAQRSSSDEILAWSRKLDATRPPSTEPSLMQPTKVEEQLTQSKKVDSKSTSEVRAPSQAAVERAAVNARAGLARNMVAPKTAYEFEATWKGFANDRQSQSRLLKIMEPSLLPKVFKDLLGAPLLMEIINSLPLLLPDDARFVLRLLENLVKVGRFDMTILFITVKDKAVIRKLWEDLLATEELSINEETKLNALRSKYKL</sequence>
<proteinExistence type="predicted"/>
<dbReference type="Gene3D" id="1.25.40.10">
    <property type="entry name" value="Tetratricopeptide repeat domain"/>
    <property type="match status" value="1"/>
</dbReference>
<evidence type="ECO:0000313" key="5">
    <source>
        <dbReference type="Proteomes" id="UP000822688"/>
    </source>
</evidence>
<feature type="compositionally biased region" description="Polar residues" evidence="2">
    <location>
        <begin position="462"/>
        <end position="471"/>
    </location>
</feature>
<feature type="compositionally biased region" description="Basic and acidic residues" evidence="2">
    <location>
        <begin position="55"/>
        <end position="70"/>
    </location>
</feature>
<dbReference type="SUPFAM" id="SSF48452">
    <property type="entry name" value="TPR-like"/>
    <property type="match status" value="1"/>
</dbReference>
<organism evidence="4 5">
    <name type="scientific">Ceratodon purpureus</name>
    <name type="common">Fire moss</name>
    <name type="synonym">Dicranum purpureum</name>
    <dbReference type="NCBI Taxonomy" id="3225"/>
    <lineage>
        <taxon>Eukaryota</taxon>
        <taxon>Viridiplantae</taxon>
        <taxon>Streptophyta</taxon>
        <taxon>Embryophyta</taxon>
        <taxon>Bryophyta</taxon>
        <taxon>Bryophytina</taxon>
        <taxon>Bryopsida</taxon>
        <taxon>Dicranidae</taxon>
        <taxon>Pseudoditrichales</taxon>
        <taxon>Ditrichaceae</taxon>
        <taxon>Ceratodon</taxon>
    </lineage>
</organism>
<dbReference type="PROSITE" id="PS50005">
    <property type="entry name" value="TPR"/>
    <property type="match status" value="2"/>
</dbReference>
<protein>
    <recommendedName>
        <fullName evidence="3">RNA-polymerase II-associated protein 3-like C-terminal domain-containing protein</fullName>
    </recommendedName>
</protein>
<name>A0A8T0IFQ3_CERPU</name>
<feature type="compositionally biased region" description="Low complexity" evidence="2">
    <location>
        <begin position="436"/>
        <end position="445"/>
    </location>
</feature>
<evidence type="ECO:0000259" key="3">
    <source>
        <dbReference type="Pfam" id="PF13877"/>
    </source>
</evidence>
<dbReference type="SMART" id="SM00028">
    <property type="entry name" value="TPR"/>
    <property type="match status" value="3"/>
</dbReference>
<evidence type="ECO:0000313" key="4">
    <source>
        <dbReference type="EMBL" id="KAG0581825.1"/>
    </source>
</evidence>
<dbReference type="AlphaFoldDB" id="A0A8T0IFQ3"/>
<dbReference type="Pfam" id="PF13877">
    <property type="entry name" value="RPAP3_C"/>
    <property type="match status" value="1"/>
</dbReference>
<dbReference type="InterPro" id="IPR025986">
    <property type="entry name" value="RPAP3-like_C"/>
</dbReference>
<feature type="compositionally biased region" description="Basic residues" evidence="2">
    <location>
        <begin position="107"/>
        <end position="116"/>
    </location>
</feature>
<feature type="compositionally biased region" description="Polar residues" evidence="2">
    <location>
        <begin position="41"/>
        <end position="54"/>
    </location>
</feature>
<feature type="repeat" description="TPR" evidence="1">
    <location>
        <begin position="241"/>
        <end position="274"/>
    </location>
</feature>
<feature type="region of interest" description="Disordered" evidence="2">
    <location>
        <begin position="34"/>
        <end position="74"/>
    </location>
</feature>
<feature type="repeat" description="TPR" evidence="1">
    <location>
        <begin position="174"/>
        <end position="207"/>
    </location>
</feature>
<dbReference type="Pfam" id="PF00515">
    <property type="entry name" value="TPR_1"/>
    <property type="match status" value="1"/>
</dbReference>
<feature type="compositionally biased region" description="Polar residues" evidence="2">
    <location>
        <begin position="371"/>
        <end position="392"/>
    </location>
</feature>
<feature type="region of interest" description="Disordered" evidence="2">
    <location>
        <begin position="98"/>
        <end position="153"/>
    </location>
</feature>
<dbReference type="PANTHER" id="PTHR47329">
    <property type="entry name" value="OS05G0129900 PROTEIN"/>
    <property type="match status" value="1"/>
</dbReference>
<feature type="compositionally biased region" description="Polar residues" evidence="2">
    <location>
        <begin position="341"/>
        <end position="359"/>
    </location>
</feature>
<dbReference type="InterPro" id="IPR011990">
    <property type="entry name" value="TPR-like_helical_dom_sf"/>
</dbReference>
<dbReference type="PANTHER" id="PTHR47329:SF1">
    <property type="entry name" value="OS05G0129900 PROTEIN"/>
    <property type="match status" value="1"/>
</dbReference>
<gene>
    <name evidence="4" type="ORF">KC19_3G012700</name>
</gene>
<comment type="caution">
    <text evidence="4">The sequence shown here is derived from an EMBL/GenBank/DDBJ whole genome shotgun (WGS) entry which is preliminary data.</text>
</comment>
<feature type="compositionally biased region" description="Polar residues" evidence="2">
    <location>
        <begin position="132"/>
        <end position="153"/>
    </location>
</feature>
<feature type="compositionally biased region" description="Polar residues" evidence="2">
    <location>
        <begin position="319"/>
        <end position="334"/>
    </location>
</feature>
<keyword evidence="1" id="KW-0802">TPR repeat</keyword>
<keyword evidence="5" id="KW-1185">Reference proteome</keyword>
<dbReference type="Proteomes" id="UP000822688">
    <property type="component" value="Chromosome 3"/>
</dbReference>
<feature type="region of interest" description="Disordered" evidence="2">
    <location>
        <begin position="308"/>
        <end position="496"/>
    </location>
</feature>
<reference evidence="4" key="1">
    <citation type="submission" date="2020-06" db="EMBL/GenBank/DDBJ databases">
        <title>WGS assembly of Ceratodon purpureus strain R40.</title>
        <authorList>
            <person name="Carey S.B."/>
            <person name="Jenkins J."/>
            <person name="Shu S."/>
            <person name="Lovell J.T."/>
            <person name="Sreedasyam A."/>
            <person name="Maumus F."/>
            <person name="Tiley G.P."/>
            <person name="Fernandez-Pozo N."/>
            <person name="Barry K."/>
            <person name="Chen C."/>
            <person name="Wang M."/>
            <person name="Lipzen A."/>
            <person name="Daum C."/>
            <person name="Saski C.A."/>
            <person name="Payton A.C."/>
            <person name="Mcbreen J.C."/>
            <person name="Conrad R.E."/>
            <person name="Kollar L.M."/>
            <person name="Olsson S."/>
            <person name="Huttunen S."/>
            <person name="Landis J.B."/>
            <person name="Wickett N.J."/>
            <person name="Johnson M.G."/>
            <person name="Rensing S.A."/>
            <person name="Grimwood J."/>
            <person name="Schmutz J."/>
            <person name="Mcdaniel S.F."/>
        </authorList>
    </citation>
    <scope>NUCLEOTIDE SEQUENCE</scope>
    <source>
        <strain evidence="4">R40</strain>
    </source>
</reference>